<feature type="region of interest" description="Disordered" evidence="1">
    <location>
        <begin position="1"/>
        <end position="51"/>
    </location>
</feature>
<dbReference type="EMBL" id="CACVBM020001765">
    <property type="protein sequence ID" value="CAA7059327.1"/>
    <property type="molecule type" value="Genomic_DNA"/>
</dbReference>
<gene>
    <name evidence="2" type="ORF">MERR_LOCUS46563</name>
</gene>
<reference evidence="2" key="1">
    <citation type="submission" date="2020-01" db="EMBL/GenBank/DDBJ databases">
        <authorList>
            <person name="Mishra B."/>
        </authorList>
    </citation>
    <scope>NUCLEOTIDE SEQUENCE [LARGE SCALE GENOMIC DNA]</scope>
</reference>
<comment type="caution">
    <text evidence="2">The sequence shown here is derived from an EMBL/GenBank/DDBJ whole genome shotgun (WGS) entry which is preliminary data.</text>
</comment>
<evidence type="ECO:0000313" key="3">
    <source>
        <dbReference type="Proteomes" id="UP000467841"/>
    </source>
</evidence>
<keyword evidence="3" id="KW-1185">Reference proteome</keyword>
<name>A0A6D2LDT8_9BRAS</name>
<evidence type="ECO:0000313" key="2">
    <source>
        <dbReference type="EMBL" id="CAA7059327.1"/>
    </source>
</evidence>
<protein>
    <submittedName>
        <fullName evidence="2">Uncharacterized protein</fullName>
    </submittedName>
</protein>
<accession>A0A6D2LDT8</accession>
<proteinExistence type="predicted"/>
<dbReference type="Proteomes" id="UP000467841">
    <property type="component" value="Unassembled WGS sequence"/>
</dbReference>
<evidence type="ECO:0000256" key="1">
    <source>
        <dbReference type="SAM" id="MobiDB-lite"/>
    </source>
</evidence>
<dbReference type="AlphaFoldDB" id="A0A6D2LDT8"/>
<sequence length="158" mass="17845">MHGVPAGSSTSKKHCPKQLPTEASRELVNPDGLISQHPEANKAKLSSTNSPRIDVKMSQGYRTYKRGRDNVEGEYCRISHQMTMMFLEDFRMITWIFGLVDRDAMISVDRGPLPPGSDGAVVRPDRSWRRPSEANTLPVRPSAFGRLWTSLQYKRDIS</sequence>
<organism evidence="2 3">
    <name type="scientific">Microthlaspi erraticum</name>
    <dbReference type="NCBI Taxonomy" id="1685480"/>
    <lineage>
        <taxon>Eukaryota</taxon>
        <taxon>Viridiplantae</taxon>
        <taxon>Streptophyta</taxon>
        <taxon>Embryophyta</taxon>
        <taxon>Tracheophyta</taxon>
        <taxon>Spermatophyta</taxon>
        <taxon>Magnoliopsida</taxon>
        <taxon>eudicotyledons</taxon>
        <taxon>Gunneridae</taxon>
        <taxon>Pentapetalae</taxon>
        <taxon>rosids</taxon>
        <taxon>malvids</taxon>
        <taxon>Brassicales</taxon>
        <taxon>Brassicaceae</taxon>
        <taxon>Coluteocarpeae</taxon>
        <taxon>Microthlaspi</taxon>
    </lineage>
</organism>